<dbReference type="GO" id="GO:0035438">
    <property type="term" value="F:cyclic-di-GMP binding"/>
    <property type="evidence" value="ECO:0007669"/>
    <property type="project" value="InterPro"/>
</dbReference>
<reference evidence="3" key="1">
    <citation type="submission" date="2023-04" db="EMBL/GenBank/DDBJ databases">
        <title>Complete genome sequence of Temperatibacter marinus.</title>
        <authorList>
            <person name="Rong J.-C."/>
            <person name="Yi M.-L."/>
            <person name="Zhao Q."/>
        </authorList>
    </citation>
    <scope>NUCLEOTIDE SEQUENCE</scope>
    <source>
        <strain evidence="3">NBRC 110045</strain>
    </source>
</reference>
<accession>A0AA52EIE4</accession>
<evidence type="ECO:0000313" key="3">
    <source>
        <dbReference type="EMBL" id="WND03738.1"/>
    </source>
</evidence>
<gene>
    <name evidence="3" type="ORF">QGN29_05025</name>
</gene>
<organism evidence="3 4">
    <name type="scientific">Temperatibacter marinus</name>
    <dbReference type="NCBI Taxonomy" id="1456591"/>
    <lineage>
        <taxon>Bacteria</taxon>
        <taxon>Pseudomonadati</taxon>
        <taxon>Pseudomonadota</taxon>
        <taxon>Alphaproteobacteria</taxon>
        <taxon>Kordiimonadales</taxon>
        <taxon>Temperatibacteraceae</taxon>
        <taxon>Temperatibacter</taxon>
    </lineage>
</organism>
<evidence type="ECO:0000313" key="4">
    <source>
        <dbReference type="Proteomes" id="UP001268683"/>
    </source>
</evidence>
<sequence>MPNLSKQKNDSQSQSQRQHNRRSVLWPALLTVNGHEFPCQIWNLSLGGARIRVDLPFKEGTDVTLSLPKKNNSSVKARIAWQDEESCGLLFMVPDSEIKRIFKDSLQTLGLSE</sequence>
<evidence type="ECO:0000259" key="2">
    <source>
        <dbReference type="Pfam" id="PF07238"/>
    </source>
</evidence>
<feature type="domain" description="PilZ" evidence="2">
    <location>
        <begin position="16"/>
        <end position="100"/>
    </location>
</feature>
<dbReference type="Proteomes" id="UP001268683">
    <property type="component" value="Chromosome"/>
</dbReference>
<feature type="region of interest" description="Disordered" evidence="1">
    <location>
        <begin position="1"/>
        <end position="21"/>
    </location>
</feature>
<dbReference type="Pfam" id="PF07238">
    <property type="entry name" value="PilZ"/>
    <property type="match status" value="1"/>
</dbReference>
<evidence type="ECO:0000256" key="1">
    <source>
        <dbReference type="SAM" id="MobiDB-lite"/>
    </source>
</evidence>
<dbReference type="EMBL" id="CP123872">
    <property type="protein sequence ID" value="WND03738.1"/>
    <property type="molecule type" value="Genomic_DNA"/>
</dbReference>
<dbReference type="InterPro" id="IPR009875">
    <property type="entry name" value="PilZ_domain"/>
</dbReference>
<dbReference type="KEGG" id="tmk:QGN29_05025"/>
<name>A0AA52EIE4_9PROT</name>
<dbReference type="Gene3D" id="2.40.10.220">
    <property type="entry name" value="predicted glycosyltransferase like domains"/>
    <property type="match status" value="1"/>
</dbReference>
<dbReference type="SUPFAM" id="SSF141371">
    <property type="entry name" value="PilZ domain-like"/>
    <property type="match status" value="1"/>
</dbReference>
<dbReference type="AlphaFoldDB" id="A0AA52EIE4"/>
<dbReference type="RefSeq" id="WP_310799592.1">
    <property type="nucleotide sequence ID" value="NZ_CP123872.1"/>
</dbReference>
<protein>
    <submittedName>
        <fullName evidence="3">PilZ domain-containing protein</fullName>
    </submittedName>
</protein>
<proteinExistence type="predicted"/>
<keyword evidence="4" id="KW-1185">Reference proteome</keyword>